<evidence type="ECO:0000313" key="3">
    <source>
        <dbReference type="Proteomes" id="UP000694420"/>
    </source>
</evidence>
<keyword evidence="3" id="KW-1185">Reference proteome</keyword>
<reference evidence="2" key="1">
    <citation type="submission" date="2025-08" db="UniProtKB">
        <authorList>
            <consortium name="Ensembl"/>
        </authorList>
    </citation>
    <scope>IDENTIFICATION</scope>
</reference>
<proteinExistence type="predicted"/>
<feature type="region of interest" description="Disordered" evidence="1">
    <location>
        <begin position="57"/>
        <end position="105"/>
    </location>
</feature>
<reference evidence="2" key="2">
    <citation type="submission" date="2025-09" db="UniProtKB">
        <authorList>
            <consortium name="Ensembl"/>
        </authorList>
    </citation>
    <scope>IDENTIFICATION</scope>
</reference>
<evidence type="ECO:0000313" key="2">
    <source>
        <dbReference type="Ensembl" id="ENSNPEP00000009259.1"/>
    </source>
</evidence>
<accession>A0A8C6Z7Z9</accession>
<dbReference type="Ensembl" id="ENSNPET00000009490.1">
    <property type="protein sequence ID" value="ENSNPEP00000009259.1"/>
    <property type="gene ID" value="ENSNPEG00000006958.1"/>
</dbReference>
<name>A0A8C6Z7Z9_NOTPE</name>
<evidence type="ECO:0000256" key="1">
    <source>
        <dbReference type="SAM" id="MobiDB-lite"/>
    </source>
</evidence>
<dbReference type="Proteomes" id="UP000694420">
    <property type="component" value="Unplaced"/>
</dbReference>
<dbReference type="AlphaFoldDB" id="A0A8C6Z7Z9"/>
<organism evidence="2 3">
    <name type="scientific">Nothoprocta perdicaria</name>
    <name type="common">Chilean tinamou</name>
    <name type="synonym">Crypturus perdicarius</name>
    <dbReference type="NCBI Taxonomy" id="30464"/>
    <lineage>
        <taxon>Eukaryota</taxon>
        <taxon>Metazoa</taxon>
        <taxon>Chordata</taxon>
        <taxon>Craniata</taxon>
        <taxon>Vertebrata</taxon>
        <taxon>Euteleostomi</taxon>
        <taxon>Archelosauria</taxon>
        <taxon>Archosauria</taxon>
        <taxon>Dinosauria</taxon>
        <taxon>Saurischia</taxon>
        <taxon>Theropoda</taxon>
        <taxon>Coelurosauria</taxon>
        <taxon>Aves</taxon>
        <taxon>Palaeognathae</taxon>
        <taxon>Tinamiformes</taxon>
        <taxon>Tinamidae</taxon>
        <taxon>Nothoprocta</taxon>
    </lineage>
</organism>
<protein>
    <submittedName>
        <fullName evidence="2">Uncharacterized protein</fullName>
    </submittedName>
</protein>
<sequence>MPSFNLPMSFTVMMRWREDLSIFTASSWGMLRKLLPFTSRIWSPTCRIRPSVKADSHMKWGTVGQHRRGVRADPPKHQGHNSTDPRKALSSDARILTGDKLATNA</sequence>